<keyword evidence="3" id="KW-1185">Reference proteome</keyword>
<protein>
    <submittedName>
        <fullName evidence="2">Uncharacterized protein</fullName>
    </submittedName>
</protein>
<reference evidence="2 3" key="1">
    <citation type="journal article" date="2023" name="Elife">
        <title>Identification of key yeast species and microbe-microbe interactions impacting larval growth of Drosophila in the wild.</title>
        <authorList>
            <person name="Mure A."/>
            <person name="Sugiura Y."/>
            <person name="Maeda R."/>
            <person name="Honda K."/>
            <person name="Sakurai N."/>
            <person name="Takahashi Y."/>
            <person name="Watada M."/>
            <person name="Katoh T."/>
            <person name="Gotoh A."/>
            <person name="Gotoh Y."/>
            <person name="Taniguchi I."/>
            <person name="Nakamura K."/>
            <person name="Hayashi T."/>
            <person name="Katayama T."/>
            <person name="Uemura T."/>
            <person name="Hattori Y."/>
        </authorList>
    </citation>
    <scope>NUCLEOTIDE SEQUENCE [LARGE SCALE GENOMIC DNA]</scope>
    <source>
        <strain evidence="2 3">SC-9</strain>
    </source>
</reference>
<evidence type="ECO:0000313" key="3">
    <source>
        <dbReference type="Proteomes" id="UP001360560"/>
    </source>
</evidence>
<dbReference type="RefSeq" id="XP_064851486.1">
    <property type="nucleotide sequence ID" value="XM_064995414.1"/>
</dbReference>
<dbReference type="GeneID" id="90072465"/>
<organism evidence="2 3">
    <name type="scientific">Saccharomycopsis crataegensis</name>
    <dbReference type="NCBI Taxonomy" id="43959"/>
    <lineage>
        <taxon>Eukaryota</taxon>
        <taxon>Fungi</taxon>
        <taxon>Dikarya</taxon>
        <taxon>Ascomycota</taxon>
        <taxon>Saccharomycotina</taxon>
        <taxon>Saccharomycetes</taxon>
        <taxon>Saccharomycopsidaceae</taxon>
        <taxon>Saccharomycopsis</taxon>
    </lineage>
</organism>
<sequence>MRLAIVAVTAVLLASSNAMPLGYADQEISQSTSNFSSNSTIISIPNDKIQSVLTYLRSQGLKIETVYSPSLNTTSIEGIQDKSFASVMNDIVTPILTTGASILKVFI</sequence>
<feature type="chain" id="PRO_5043943978" evidence="1">
    <location>
        <begin position="19"/>
        <end position="107"/>
    </location>
</feature>
<dbReference type="EMBL" id="BTFZ01000002">
    <property type="protein sequence ID" value="GMM34486.1"/>
    <property type="molecule type" value="Genomic_DNA"/>
</dbReference>
<dbReference type="AlphaFoldDB" id="A0AAV5QIP4"/>
<comment type="caution">
    <text evidence="2">The sequence shown here is derived from an EMBL/GenBank/DDBJ whole genome shotgun (WGS) entry which is preliminary data.</text>
</comment>
<name>A0AAV5QIP4_9ASCO</name>
<evidence type="ECO:0000256" key="1">
    <source>
        <dbReference type="SAM" id="SignalP"/>
    </source>
</evidence>
<gene>
    <name evidence="2" type="ORF">DASC09_018110</name>
</gene>
<dbReference type="Proteomes" id="UP001360560">
    <property type="component" value="Unassembled WGS sequence"/>
</dbReference>
<evidence type="ECO:0000313" key="2">
    <source>
        <dbReference type="EMBL" id="GMM34486.1"/>
    </source>
</evidence>
<proteinExistence type="predicted"/>
<keyword evidence="1" id="KW-0732">Signal</keyword>
<accession>A0AAV5QIP4</accession>
<feature type="signal peptide" evidence="1">
    <location>
        <begin position="1"/>
        <end position="18"/>
    </location>
</feature>